<proteinExistence type="predicted"/>
<name>A0ABV5L816_9ACTN</name>
<gene>
    <name evidence="3" type="ORF">ACFFUA_08530</name>
</gene>
<sequence>MSAPEKFGVLLRELRHRTGLTQKELADLAGLSIRAVRDLERGRVSRPRKETVRLLADALRLRDGRRAVFLAAAAARFISGEEPVPRPARDDALEELRSPQGRERTDTDVYALAELLVTERRRLTAATEKAADGHGEIVFVATRSADSALNWSVFWAAQPM</sequence>
<evidence type="ECO:0000313" key="4">
    <source>
        <dbReference type="Proteomes" id="UP001589753"/>
    </source>
</evidence>
<comment type="caution">
    <text evidence="3">The sequence shown here is derived from an EMBL/GenBank/DDBJ whole genome shotgun (WGS) entry which is preliminary data.</text>
</comment>
<dbReference type="InterPro" id="IPR001387">
    <property type="entry name" value="Cro/C1-type_HTH"/>
</dbReference>
<feature type="domain" description="HTH cro/C1-type" evidence="2">
    <location>
        <begin position="11"/>
        <end position="59"/>
    </location>
</feature>
<dbReference type="PROSITE" id="PS50943">
    <property type="entry name" value="HTH_CROC1"/>
    <property type="match status" value="1"/>
</dbReference>
<dbReference type="RefSeq" id="WP_030835945.1">
    <property type="nucleotide sequence ID" value="NZ_JBHMDI010000014.1"/>
</dbReference>
<organism evidence="3 4">
    <name type="scientific">Streptomyces heliomycini</name>
    <dbReference type="NCBI Taxonomy" id="284032"/>
    <lineage>
        <taxon>Bacteria</taxon>
        <taxon>Bacillati</taxon>
        <taxon>Actinomycetota</taxon>
        <taxon>Actinomycetes</taxon>
        <taxon>Kitasatosporales</taxon>
        <taxon>Streptomycetaceae</taxon>
        <taxon>Streptomyces</taxon>
    </lineage>
</organism>
<dbReference type="PANTHER" id="PTHR35010">
    <property type="entry name" value="BLL4672 PROTEIN-RELATED"/>
    <property type="match status" value="1"/>
</dbReference>
<feature type="compositionally biased region" description="Basic and acidic residues" evidence="1">
    <location>
        <begin position="83"/>
        <end position="102"/>
    </location>
</feature>
<dbReference type="InterPro" id="IPR010982">
    <property type="entry name" value="Lambda_DNA-bd_dom_sf"/>
</dbReference>
<evidence type="ECO:0000259" key="2">
    <source>
        <dbReference type="PROSITE" id="PS50943"/>
    </source>
</evidence>
<dbReference type="SMART" id="SM00530">
    <property type="entry name" value="HTH_XRE"/>
    <property type="match status" value="1"/>
</dbReference>
<evidence type="ECO:0000256" key="1">
    <source>
        <dbReference type="SAM" id="MobiDB-lite"/>
    </source>
</evidence>
<reference evidence="3 4" key="1">
    <citation type="submission" date="2024-09" db="EMBL/GenBank/DDBJ databases">
        <authorList>
            <person name="Sun Q."/>
            <person name="Mori K."/>
        </authorList>
    </citation>
    <scope>NUCLEOTIDE SEQUENCE [LARGE SCALE GENOMIC DNA]</scope>
    <source>
        <strain evidence="3 4">JCM 9767</strain>
    </source>
</reference>
<dbReference type="EMBL" id="JBHMDI010000014">
    <property type="protein sequence ID" value="MFB9347507.1"/>
    <property type="molecule type" value="Genomic_DNA"/>
</dbReference>
<dbReference type="CDD" id="cd00093">
    <property type="entry name" value="HTH_XRE"/>
    <property type="match status" value="1"/>
</dbReference>
<feature type="region of interest" description="Disordered" evidence="1">
    <location>
        <begin position="82"/>
        <end position="102"/>
    </location>
</feature>
<protein>
    <submittedName>
        <fullName evidence="3">Helix-turn-helix domain-containing protein</fullName>
    </submittedName>
</protein>
<dbReference type="SUPFAM" id="SSF47413">
    <property type="entry name" value="lambda repressor-like DNA-binding domains"/>
    <property type="match status" value="1"/>
</dbReference>
<dbReference type="Proteomes" id="UP001589753">
    <property type="component" value="Unassembled WGS sequence"/>
</dbReference>
<evidence type="ECO:0000313" key="3">
    <source>
        <dbReference type="EMBL" id="MFB9347507.1"/>
    </source>
</evidence>
<dbReference type="Pfam" id="PF13560">
    <property type="entry name" value="HTH_31"/>
    <property type="match status" value="1"/>
</dbReference>
<accession>A0ABV5L816</accession>
<keyword evidence="4" id="KW-1185">Reference proteome</keyword>
<dbReference type="Gene3D" id="1.10.260.40">
    <property type="entry name" value="lambda repressor-like DNA-binding domains"/>
    <property type="match status" value="1"/>
</dbReference>